<feature type="region of interest" description="Disordered" evidence="2">
    <location>
        <begin position="1"/>
        <end position="258"/>
    </location>
</feature>
<keyword evidence="4" id="KW-1185">Reference proteome</keyword>
<dbReference type="InterPro" id="IPR017441">
    <property type="entry name" value="Protein_kinase_ATP_BS"/>
</dbReference>
<feature type="compositionally biased region" description="Basic residues" evidence="2">
    <location>
        <begin position="1"/>
        <end position="19"/>
    </location>
</feature>
<dbReference type="InterPro" id="IPR011009">
    <property type="entry name" value="Kinase-like_dom_sf"/>
</dbReference>
<dbReference type="EMBL" id="ASPP01013585">
    <property type="protein sequence ID" value="ETO19515.1"/>
    <property type="molecule type" value="Genomic_DNA"/>
</dbReference>
<evidence type="ECO:0000256" key="2">
    <source>
        <dbReference type="SAM" id="MobiDB-lite"/>
    </source>
</evidence>
<gene>
    <name evidence="3" type="ORF">RFI_17716</name>
</gene>
<feature type="compositionally biased region" description="Low complexity" evidence="2">
    <location>
        <begin position="56"/>
        <end position="75"/>
    </location>
</feature>
<dbReference type="SUPFAM" id="SSF56112">
    <property type="entry name" value="Protein kinase-like (PK-like)"/>
    <property type="match status" value="1"/>
</dbReference>
<dbReference type="AlphaFoldDB" id="X6MZR0"/>
<sequence length="338" mass="39680">KEKKKRKEKKKKKKKKKEKEKKEEKEKENKAKTKHRNKDKNEKKEEQKTQDQDIHNQNQNQSLNPNPSSNPNQNTKSKKKKKKKQSVVKIDSNIVISPVSKSEQRYKKKKKRHSAGKIDELAQGTRTNELDSNIFSNSAEIAFPFQDANNSDGEEGEIRSEQEEEEEEEEEEDDDDDDDDEEDEIDDDRDDEEEEGSTVYPQSTKNVSWVLDVLEPKKQRKSKSHPNEIEGLFVRKLEQETEEEEEEEKNGTNLLDLIPYPDMNAEQYVQEDNIDLEDIQIIREKVGQGKTAVVHKAIYKEQVTVALKEFRFGRLPEQVMKEFHKELQVLKLKSTKKK</sequence>
<feature type="compositionally biased region" description="Basic residues" evidence="2">
    <location>
        <begin position="106"/>
        <end position="115"/>
    </location>
</feature>
<comment type="caution">
    <text evidence="3">The sequence shown here is derived from an EMBL/GenBank/DDBJ whole genome shotgun (WGS) entry which is preliminary data.</text>
</comment>
<organism evidence="3 4">
    <name type="scientific">Reticulomyxa filosa</name>
    <dbReference type="NCBI Taxonomy" id="46433"/>
    <lineage>
        <taxon>Eukaryota</taxon>
        <taxon>Sar</taxon>
        <taxon>Rhizaria</taxon>
        <taxon>Retaria</taxon>
        <taxon>Foraminifera</taxon>
        <taxon>Monothalamids</taxon>
        <taxon>Reticulomyxidae</taxon>
        <taxon>Reticulomyxa</taxon>
    </lineage>
</organism>
<proteinExistence type="predicted"/>
<keyword evidence="1" id="KW-0067">ATP-binding</keyword>
<evidence type="ECO:0008006" key="5">
    <source>
        <dbReference type="Google" id="ProtNLM"/>
    </source>
</evidence>
<keyword evidence="1" id="KW-0547">Nucleotide-binding</keyword>
<feature type="compositionally biased region" description="Basic residues" evidence="2">
    <location>
        <begin position="76"/>
        <end position="86"/>
    </location>
</feature>
<feature type="binding site" evidence="1">
    <location>
        <position position="308"/>
    </location>
    <ligand>
        <name>ATP</name>
        <dbReference type="ChEBI" id="CHEBI:30616"/>
    </ligand>
</feature>
<dbReference type="GO" id="GO:0005524">
    <property type="term" value="F:ATP binding"/>
    <property type="evidence" value="ECO:0007669"/>
    <property type="project" value="UniProtKB-UniRule"/>
</dbReference>
<dbReference type="Proteomes" id="UP000023152">
    <property type="component" value="Unassembled WGS sequence"/>
</dbReference>
<feature type="compositionally biased region" description="Basic and acidic residues" evidence="2">
    <location>
        <begin position="20"/>
        <end position="31"/>
    </location>
</feature>
<dbReference type="PROSITE" id="PS00107">
    <property type="entry name" value="PROTEIN_KINASE_ATP"/>
    <property type="match status" value="1"/>
</dbReference>
<evidence type="ECO:0000313" key="4">
    <source>
        <dbReference type="Proteomes" id="UP000023152"/>
    </source>
</evidence>
<evidence type="ECO:0000256" key="1">
    <source>
        <dbReference type="PROSITE-ProRule" id="PRU10141"/>
    </source>
</evidence>
<feature type="compositionally biased region" description="Polar residues" evidence="2">
    <location>
        <begin position="124"/>
        <end position="139"/>
    </location>
</feature>
<reference evidence="3 4" key="1">
    <citation type="journal article" date="2013" name="Curr. Biol.">
        <title>The Genome of the Foraminiferan Reticulomyxa filosa.</title>
        <authorList>
            <person name="Glockner G."/>
            <person name="Hulsmann N."/>
            <person name="Schleicher M."/>
            <person name="Noegel A.A."/>
            <person name="Eichinger L."/>
            <person name="Gallinger C."/>
            <person name="Pawlowski J."/>
            <person name="Sierra R."/>
            <person name="Euteneuer U."/>
            <person name="Pillet L."/>
            <person name="Moustafa A."/>
            <person name="Platzer M."/>
            <person name="Groth M."/>
            <person name="Szafranski K."/>
            <person name="Schliwa M."/>
        </authorList>
    </citation>
    <scope>NUCLEOTIDE SEQUENCE [LARGE SCALE GENOMIC DNA]</scope>
</reference>
<feature type="compositionally biased region" description="Acidic residues" evidence="2">
    <location>
        <begin position="162"/>
        <end position="196"/>
    </location>
</feature>
<feature type="non-terminal residue" evidence="3">
    <location>
        <position position="1"/>
    </location>
</feature>
<feature type="compositionally biased region" description="Basic and acidic residues" evidence="2">
    <location>
        <begin position="39"/>
        <end position="54"/>
    </location>
</feature>
<accession>X6MZR0</accession>
<name>X6MZR0_RETFI</name>
<evidence type="ECO:0000313" key="3">
    <source>
        <dbReference type="EMBL" id="ETO19515.1"/>
    </source>
</evidence>
<protein>
    <recommendedName>
        <fullName evidence="5">Protein kinase domain-containing protein</fullName>
    </recommendedName>
</protein>
<dbReference type="Gene3D" id="3.30.200.20">
    <property type="entry name" value="Phosphorylase Kinase, domain 1"/>
    <property type="match status" value="1"/>
</dbReference>
<feature type="compositionally biased region" description="Basic and acidic residues" evidence="2">
    <location>
        <begin position="225"/>
        <end position="239"/>
    </location>
</feature>